<protein>
    <recommendedName>
        <fullName evidence="11">Peptidase S11 D-alanyl-D-alanine carboxypeptidase A N-terminal domain-containing protein</fullName>
    </recommendedName>
</protein>
<feature type="active site" description="Acyl-ester intermediate" evidence="7">
    <location>
        <position position="87"/>
    </location>
</feature>
<name>A0A6F8V5P8_9PROT</name>
<dbReference type="PANTHER" id="PTHR21581:SF26">
    <property type="entry name" value="D-ALANYL-D-ALANINE ENDOPEPTIDASE"/>
    <property type="match status" value="1"/>
</dbReference>
<feature type="signal peptide" evidence="10">
    <location>
        <begin position="1"/>
        <end position="19"/>
    </location>
</feature>
<sequence length="306" mass="33217">MKAKWFIACVLLSSSIAVAAPVHKKIRHHKAVKPHAVKMVKGHAKKVAAVEEIGPLKLASSVAMIVDQSSGTTIYSHNATNQAPIASITKLMTAMVLLDAKLNMAEPITVAEDDVDSLRNSGSRLHVGTTLSRQEMLQIALMASENRAAHALARTYPGGTANFVTAMNRKAAELGMTHSRFVDPTGLHSENVSTAEDLVKMVKAGHDYEQIRAITTTEAYDVVQDNGRLTPYKNTNALVKSPSWDIGLSKTGFINEAGRCLVMQAKIASRPVIIVLLDSWGKYTRIADANRVKKWLEASRSTAPRL</sequence>
<keyword evidence="5" id="KW-0573">Peptidoglycan synthesis</keyword>
<dbReference type="AlphaFoldDB" id="A0A6F8V5P8"/>
<dbReference type="InterPro" id="IPR001967">
    <property type="entry name" value="Peptidase_S11_N"/>
</dbReference>
<evidence type="ECO:0000256" key="9">
    <source>
        <dbReference type="RuleBase" id="RU004016"/>
    </source>
</evidence>
<dbReference type="EMBL" id="AP022853">
    <property type="protein sequence ID" value="BCB25153.1"/>
    <property type="molecule type" value="Genomic_DNA"/>
</dbReference>
<evidence type="ECO:0000256" key="1">
    <source>
        <dbReference type="ARBA" id="ARBA00007164"/>
    </source>
</evidence>
<dbReference type="PANTHER" id="PTHR21581">
    <property type="entry name" value="D-ALANYL-D-ALANINE CARBOXYPEPTIDASE"/>
    <property type="match status" value="1"/>
</dbReference>
<dbReference type="RefSeq" id="WP_173058624.1">
    <property type="nucleotide sequence ID" value="NZ_AP022853.1"/>
</dbReference>
<dbReference type="Gene3D" id="3.40.710.10">
    <property type="entry name" value="DD-peptidase/beta-lactamase superfamily"/>
    <property type="match status" value="1"/>
</dbReference>
<dbReference type="GO" id="GO:0009002">
    <property type="term" value="F:serine-type D-Ala-D-Ala carboxypeptidase activity"/>
    <property type="evidence" value="ECO:0007669"/>
    <property type="project" value="InterPro"/>
</dbReference>
<dbReference type="SUPFAM" id="SSF56601">
    <property type="entry name" value="beta-lactamase/transpeptidase-like"/>
    <property type="match status" value="1"/>
</dbReference>
<evidence type="ECO:0000313" key="13">
    <source>
        <dbReference type="Proteomes" id="UP000502260"/>
    </source>
</evidence>
<evidence type="ECO:0000256" key="2">
    <source>
        <dbReference type="ARBA" id="ARBA00022729"/>
    </source>
</evidence>
<evidence type="ECO:0000256" key="3">
    <source>
        <dbReference type="ARBA" id="ARBA00022801"/>
    </source>
</evidence>
<evidence type="ECO:0000313" key="12">
    <source>
        <dbReference type="EMBL" id="BCB25153.1"/>
    </source>
</evidence>
<dbReference type="GO" id="GO:0009252">
    <property type="term" value="P:peptidoglycan biosynthetic process"/>
    <property type="evidence" value="ECO:0007669"/>
    <property type="project" value="UniProtKB-KW"/>
</dbReference>
<evidence type="ECO:0000256" key="10">
    <source>
        <dbReference type="SAM" id="SignalP"/>
    </source>
</evidence>
<dbReference type="Proteomes" id="UP000502260">
    <property type="component" value="Chromosome"/>
</dbReference>
<dbReference type="InterPro" id="IPR012338">
    <property type="entry name" value="Beta-lactam/transpept-like"/>
</dbReference>
<feature type="binding site" evidence="8">
    <location>
        <position position="250"/>
    </location>
    <ligand>
        <name>substrate</name>
    </ligand>
</feature>
<keyword evidence="4" id="KW-0133">Cell shape</keyword>
<comment type="similarity">
    <text evidence="1 9">Belongs to the peptidase S11 family.</text>
</comment>
<organism evidence="12 13">
    <name type="scientific">Sulfurimicrobium lacus</name>
    <dbReference type="NCBI Taxonomy" id="2715678"/>
    <lineage>
        <taxon>Bacteria</taxon>
        <taxon>Pseudomonadati</taxon>
        <taxon>Pseudomonadota</taxon>
        <taxon>Betaproteobacteria</taxon>
        <taxon>Nitrosomonadales</taxon>
        <taxon>Sulfuricellaceae</taxon>
        <taxon>Sulfurimicrobium</taxon>
    </lineage>
</organism>
<dbReference type="PRINTS" id="PR00725">
    <property type="entry name" value="DADACBPTASE1"/>
</dbReference>
<feature type="chain" id="PRO_5026213986" description="Peptidase S11 D-alanyl-D-alanine carboxypeptidase A N-terminal domain-containing protein" evidence="10">
    <location>
        <begin position="20"/>
        <end position="306"/>
    </location>
</feature>
<evidence type="ECO:0000256" key="8">
    <source>
        <dbReference type="PIRSR" id="PIRSR618044-2"/>
    </source>
</evidence>
<evidence type="ECO:0000256" key="4">
    <source>
        <dbReference type="ARBA" id="ARBA00022960"/>
    </source>
</evidence>
<feature type="active site" evidence="7">
    <location>
        <position position="144"/>
    </location>
</feature>
<dbReference type="GO" id="GO:0071555">
    <property type="term" value="P:cell wall organization"/>
    <property type="evidence" value="ECO:0007669"/>
    <property type="project" value="UniProtKB-KW"/>
</dbReference>
<dbReference type="Pfam" id="PF00768">
    <property type="entry name" value="Peptidase_S11"/>
    <property type="match status" value="1"/>
</dbReference>
<dbReference type="GO" id="GO:0008360">
    <property type="term" value="P:regulation of cell shape"/>
    <property type="evidence" value="ECO:0007669"/>
    <property type="project" value="UniProtKB-KW"/>
</dbReference>
<feature type="active site" description="Proton acceptor" evidence="7">
    <location>
        <position position="90"/>
    </location>
</feature>
<dbReference type="GO" id="GO:0006508">
    <property type="term" value="P:proteolysis"/>
    <property type="evidence" value="ECO:0007669"/>
    <property type="project" value="InterPro"/>
</dbReference>
<evidence type="ECO:0000259" key="11">
    <source>
        <dbReference type="Pfam" id="PF00768"/>
    </source>
</evidence>
<dbReference type="InterPro" id="IPR018044">
    <property type="entry name" value="Peptidase_S11"/>
</dbReference>
<keyword evidence="6" id="KW-0961">Cell wall biogenesis/degradation</keyword>
<keyword evidence="2 10" id="KW-0732">Signal</keyword>
<reference evidence="13" key="1">
    <citation type="submission" date="2020-03" db="EMBL/GenBank/DDBJ databases">
        <title>Complete genome sequence of sulfur-oxidizing bacterium skT11.</title>
        <authorList>
            <person name="Kanda M."/>
            <person name="Kojima H."/>
            <person name="Fukui M."/>
        </authorList>
    </citation>
    <scope>NUCLEOTIDE SEQUENCE [LARGE SCALE GENOMIC DNA]</scope>
    <source>
        <strain evidence="13">skT11</strain>
    </source>
</reference>
<keyword evidence="13" id="KW-1185">Reference proteome</keyword>
<evidence type="ECO:0000256" key="7">
    <source>
        <dbReference type="PIRSR" id="PIRSR618044-1"/>
    </source>
</evidence>
<evidence type="ECO:0000256" key="6">
    <source>
        <dbReference type="ARBA" id="ARBA00023316"/>
    </source>
</evidence>
<accession>A0A6F8V5P8</accession>
<proteinExistence type="inferred from homology"/>
<keyword evidence="3" id="KW-0378">Hydrolase</keyword>
<dbReference type="NCBIfam" id="NF008668">
    <property type="entry name" value="PRK11669.1"/>
    <property type="match status" value="1"/>
</dbReference>
<dbReference type="KEGG" id="slac:SKTS_00390"/>
<evidence type="ECO:0000256" key="5">
    <source>
        <dbReference type="ARBA" id="ARBA00022984"/>
    </source>
</evidence>
<feature type="domain" description="Peptidase S11 D-alanyl-D-alanine carboxypeptidase A N-terminal" evidence="11">
    <location>
        <begin position="56"/>
        <end position="278"/>
    </location>
</feature>
<gene>
    <name evidence="12" type="ORF">SKTS_00390</name>
</gene>